<evidence type="ECO:0000256" key="2">
    <source>
        <dbReference type="ARBA" id="ARBA00022946"/>
    </source>
</evidence>
<feature type="compositionally biased region" description="Acidic residues" evidence="4">
    <location>
        <begin position="28"/>
        <end position="50"/>
    </location>
</feature>
<proteinExistence type="predicted"/>
<feature type="domain" description="PROP1-like PPR" evidence="5">
    <location>
        <begin position="382"/>
        <end position="494"/>
    </location>
</feature>
<dbReference type="EMBL" id="JAUUTY010000001">
    <property type="protein sequence ID" value="KAK1692765.1"/>
    <property type="molecule type" value="Genomic_DNA"/>
</dbReference>
<dbReference type="AlphaFoldDB" id="A0AAD8X233"/>
<dbReference type="Pfam" id="PF17177">
    <property type="entry name" value="PPR_long"/>
    <property type="match status" value="1"/>
</dbReference>
<dbReference type="NCBIfam" id="TIGR00756">
    <property type="entry name" value="PPR"/>
    <property type="match status" value="1"/>
</dbReference>
<evidence type="ECO:0000256" key="3">
    <source>
        <dbReference type="PROSITE-ProRule" id="PRU00708"/>
    </source>
</evidence>
<evidence type="ECO:0000259" key="5">
    <source>
        <dbReference type="Pfam" id="PF17177"/>
    </source>
</evidence>
<keyword evidence="7" id="KW-1185">Reference proteome</keyword>
<evidence type="ECO:0000256" key="4">
    <source>
        <dbReference type="SAM" id="MobiDB-lite"/>
    </source>
</evidence>
<evidence type="ECO:0000313" key="6">
    <source>
        <dbReference type="EMBL" id="KAK1692765.1"/>
    </source>
</evidence>
<gene>
    <name evidence="6" type="ORF">QYE76_009462</name>
</gene>
<dbReference type="Proteomes" id="UP001231189">
    <property type="component" value="Unassembled WGS sequence"/>
</dbReference>
<feature type="repeat" description="PPR" evidence="3">
    <location>
        <begin position="361"/>
        <end position="395"/>
    </location>
</feature>
<organism evidence="6 7">
    <name type="scientific">Lolium multiflorum</name>
    <name type="common">Italian ryegrass</name>
    <name type="synonym">Lolium perenne subsp. multiflorum</name>
    <dbReference type="NCBI Taxonomy" id="4521"/>
    <lineage>
        <taxon>Eukaryota</taxon>
        <taxon>Viridiplantae</taxon>
        <taxon>Streptophyta</taxon>
        <taxon>Embryophyta</taxon>
        <taxon>Tracheophyta</taxon>
        <taxon>Spermatophyta</taxon>
        <taxon>Magnoliopsida</taxon>
        <taxon>Liliopsida</taxon>
        <taxon>Poales</taxon>
        <taxon>Poaceae</taxon>
        <taxon>BOP clade</taxon>
        <taxon>Pooideae</taxon>
        <taxon>Poodae</taxon>
        <taxon>Poeae</taxon>
        <taxon>Poeae Chloroplast Group 2 (Poeae type)</taxon>
        <taxon>Loliodinae</taxon>
        <taxon>Loliinae</taxon>
        <taxon>Lolium</taxon>
    </lineage>
</organism>
<dbReference type="PANTHER" id="PTHR47801:SF1">
    <property type="entry name" value="OS05G0145600 PROTEIN"/>
    <property type="match status" value="1"/>
</dbReference>
<evidence type="ECO:0000313" key="7">
    <source>
        <dbReference type="Proteomes" id="UP001231189"/>
    </source>
</evidence>
<dbReference type="PANTHER" id="PTHR47801">
    <property type="entry name" value="OS05G0145600 PROTEIN"/>
    <property type="match status" value="1"/>
</dbReference>
<feature type="region of interest" description="Disordered" evidence="4">
    <location>
        <begin position="1"/>
        <end position="59"/>
    </location>
</feature>
<dbReference type="GO" id="GO:0005739">
    <property type="term" value="C:mitochondrion"/>
    <property type="evidence" value="ECO:0007669"/>
    <property type="project" value="TreeGrafter"/>
</dbReference>
<dbReference type="FunFam" id="1.25.40.10:FF:000434">
    <property type="entry name" value="Pentatricopeptide repeat-containing protein, mitochondrial"/>
    <property type="match status" value="1"/>
</dbReference>
<dbReference type="InterPro" id="IPR011990">
    <property type="entry name" value="TPR-like_helical_dom_sf"/>
</dbReference>
<name>A0AAD8X233_LOLMU</name>
<reference evidence="6" key="1">
    <citation type="submission" date="2023-07" db="EMBL/GenBank/DDBJ databases">
        <title>A chromosome-level genome assembly of Lolium multiflorum.</title>
        <authorList>
            <person name="Chen Y."/>
            <person name="Copetti D."/>
            <person name="Kolliker R."/>
            <person name="Studer B."/>
        </authorList>
    </citation>
    <scope>NUCLEOTIDE SEQUENCE</scope>
    <source>
        <strain evidence="6">02402/16</strain>
        <tissue evidence="6">Leaf</tissue>
    </source>
</reference>
<dbReference type="InterPro" id="IPR002885">
    <property type="entry name" value="PPR_rpt"/>
</dbReference>
<accession>A0AAD8X233</accession>
<dbReference type="InterPro" id="IPR036034">
    <property type="entry name" value="PDZ_sf"/>
</dbReference>
<dbReference type="Gene3D" id="1.25.40.10">
    <property type="entry name" value="Tetratricopeptide repeat domain"/>
    <property type="match status" value="2"/>
</dbReference>
<dbReference type="InterPro" id="IPR033443">
    <property type="entry name" value="PROP1-like_PPR_dom"/>
</dbReference>
<feature type="repeat" description="PPR" evidence="3">
    <location>
        <begin position="431"/>
        <end position="465"/>
    </location>
</feature>
<comment type="caution">
    <text evidence="6">The sequence shown here is derived from an EMBL/GenBank/DDBJ whole genome shotgun (WGS) entry which is preliminary data.</text>
</comment>
<dbReference type="Pfam" id="PF01535">
    <property type="entry name" value="PPR"/>
    <property type="match status" value="1"/>
</dbReference>
<keyword evidence="1" id="KW-0677">Repeat</keyword>
<dbReference type="SUPFAM" id="SSF50156">
    <property type="entry name" value="PDZ domain-like"/>
    <property type="match status" value="1"/>
</dbReference>
<protein>
    <recommendedName>
        <fullName evidence="5">PROP1-like PPR domain-containing protein</fullName>
    </recommendedName>
</protein>
<sequence length="769" mass="85019">MVSKKAKMARVDEWINGGSEQKMKHDASEEEDEEQMKDDDVVAGEEEEEAAVSSAPSSPLCEPYIPSEIRGLGYDNETHMAYKQAFEPARSKYNAKRARQNKLPTFDLDTPGCGMRLVFEGGDRKHIPAYGAEARKAVNAAARFVLGVSASVGVKRIGRGTCFWIDWDEHEKTGIVLTTARLILTESILSIFGIEGHLDNIEEYADDAEVSGGSYAEKIGIRVGDVIECSNGEDIRTIFELENMLLSICKKHFDRGNDLNSKVDVAAHRPQSIPISAIFSVTPKPSSPFFPLASSSVDAAPPPPPIVAMGLLKTSLLLQGQLRHATAAAAAAAGVGRRGVATATATATSTEEYMRRNYANNVSEYNTVIGSLVQQRRPYLLRDAYEDMLLDGVQPVRDTFHNLIVGTMKGSRLQDAFYFRDQMREMGLQPDVNLYNFLISTCGKCKNSDAAIMLLEEMKAHGVKLKGETYICLLNALAATGRTDQVYAIVNDMTAAGLGLNKYCYAGLITAFKNKTPASEDTMVKILEFVQQSKGWQYVERIANDSAENIMMNVSEEELYNLPTAEYANRRGFIFKQLTIYHVAVHACADLQSKETLEALLEMITKEGLTYDAFTVMHAVRCYLRCGDIDSAVKMFEEFSSSKPTPAELYVTLAEGAMIGHTPRGMQVAQETLEKMTSRNFFLNPKMGTDLLLAASGEKTGGYTTANYVWDLLQTRNIVPALPAVEAYHRGLKDREIPSDDPRLLNVARVLDNLQLRSGPRRFTQKTQQ</sequence>
<evidence type="ECO:0000256" key="1">
    <source>
        <dbReference type="ARBA" id="ARBA00022737"/>
    </source>
</evidence>
<keyword evidence="2" id="KW-0809">Transit peptide</keyword>
<feature type="repeat" description="PPR" evidence="3">
    <location>
        <begin position="612"/>
        <end position="646"/>
    </location>
</feature>
<dbReference type="FunFam" id="1.25.40.10:FF:000388">
    <property type="entry name" value="Pentatricopeptide repeat-containing protein, mitochondrial"/>
    <property type="match status" value="1"/>
</dbReference>
<dbReference type="PROSITE" id="PS51375">
    <property type="entry name" value="PPR"/>
    <property type="match status" value="3"/>
</dbReference>